<keyword evidence="3" id="KW-0812">Transmembrane</keyword>
<dbReference type="OrthoDB" id="5340910at2759"/>
<evidence type="ECO:0000259" key="4">
    <source>
        <dbReference type="PROSITE" id="PS50002"/>
    </source>
</evidence>
<dbReference type="EMBL" id="ML004486">
    <property type="protein sequence ID" value="RKP29453.1"/>
    <property type="molecule type" value="Genomic_DNA"/>
</dbReference>
<dbReference type="AlphaFoldDB" id="A0A4P9Z9Q9"/>
<proteinExistence type="predicted"/>
<evidence type="ECO:0000256" key="3">
    <source>
        <dbReference type="SAM" id="Phobius"/>
    </source>
</evidence>
<dbReference type="InterPro" id="IPR001452">
    <property type="entry name" value="SH3_domain"/>
</dbReference>
<feature type="domain" description="SH3" evidence="4">
    <location>
        <begin position="205"/>
        <end position="265"/>
    </location>
</feature>
<dbReference type="PROSITE" id="PS50002">
    <property type="entry name" value="SH3"/>
    <property type="match status" value="1"/>
</dbReference>
<dbReference type="Gene3D" id="2.30.30.40">
    <property type="entry name" value="SH3 Domains"/>
    <property type="match status" value="1"/>
</dbReference>
<keyword evidence="1 2" id="KW-0728">SH3 domain</keyword>
<evidence type="ECO:0000256" key="2">
    <source>
        <dbReference type="PROSITE-ProRule" id="PRU00192"/>
    </source>
</evidence>
<dbReference type="SMART" id="SM00326">
    <property type="entry name" value="SH3"/>
    <property type="match status" value="1"/>
</dbReference>
<evidence type="ECO:0000313" key="6">
    <source>
        <dbReference type="Proteomes" id="UP000268321"/>
    </source>
</evidence>
<keyword evidence="6" id="KW-1185">Reference proteome</keyword>
<feature type="transmembrane region" description="Helical" evidence="3">
    <location>
        <begin position="49"/>
        <end position="73"/>
    </location>
</feature>
<dbReference type="SUPFAM" id="SSF50044">
    <property type="entry name" value="SH3-domain"/>
    <property type="match status" value="1"/>
</dbReference>
<keyword evidence="3" id="KW-1133">Transmembrane helix</keyword>
<gene>
    <name evidence="5" type="ORF">METBISCDRAFT_24202</name>
</gene>
<accession>A0A4P9Z9Q9</accession>
<dbReference type="InterPro" id="IPR036028">
    <property type="entry name" value="SH3-like_dom_sf"/>
</dbReference>
<dbReference type="Pfam" id="PF00018">
    <property type="entry name" value="SH3_1"/>
    <property type="match status" value="1"/>
</dbReference>
<name>A0A4P9Z9Q9_9ASCO</name>
<protein>
    <recommendedName>
        <fullName evidence="4">SH3 domain-containing protein</fullName>
    </recommendedName>
</protein>
<organism evidence="5 6">
    <name type="scientific">Metschnikowia bicuspidata</name>
    <dbReference type="NCBI Taxonomy" id="27322"/>
    <lineage>
        <taxon>Eukaryota</taxon>
        <taxon>Fungi</taxon>
        <taxon>Dikarya</taxon>
        <taxon>Ascomycota</taxon>
        <taxon>Saccharomycotina</taxon>
        <taxon>Pichiomycetes</taxon>
        <taxon>Metschnikowiaceae</taxon>
        <taxon>Metschnikowia</taxon>
    </lineage>
</organism>
<keyword evidence="3" id="KW-0472">Membrane</keyword>
<evidence type="ECO:0000256" key="1">
    <source>
        <dbReference type="ARBA" id="ARBA00022443"/>
    </source>
</evidence>
<reference evidence="6" key="1">
    <citation type="journal article" date="2018" name="Nat. Microbiol.">
        <title>Leveraging single-cell genomics to expand the fungal tree of life.</title>
        <authorList>
            <person name="Ahrendt S.R."/>
            <person name="Quandt C.A."/>
            <person name="Ciobanu D."/>
            <person name="Clum A."/>
            <person name="Salamov A."/>
            <person name="Andreopoulos B."/>
            <person name="Cheng J.F."/>
            <person name="Woyke T."/>
            <person name="Pelin A."/>
            <person name="Henrissat B."/>
            <person name="Reynolds N.K."/>
            <person name="Benny G.L."/>
            <person name="Smith M.E."/>
            <person name="James T.Y."/>
            <person name="Grigoriev I.V."/>
        </authorList>
    </citation>
    <scope>NUCLEOTIDE SEQUENCE [LARGE SCALE GENOMIC DNA]</scope>
    <source>
        <strain evidence="6">Baker2002</strain>
    </source>
</reference>
<sequence length="265" mass="28891">MNLSALSSLLAASASQSSRTSQTSSRHSSGASSAPLNDAFASGRHSTTNVALAVAIPILTICMVGLAVFGVFLRQKRQGSLKRMRGADLQAVGFEVVRSDSQKKPTSSVYSPGEKGIAGTTEDFANEFEPPTKQEKNGFLKRLSRIIMPDSPMDFKSPLFLRRFNLSAPERKEAFNRDYPNKQLPSVPPIIYTYDPAAKKEDLGSEDDIYTVVKPYVKRLNDELTICVGEKLKISKIHSDGWATVKMVGGENSGVIPLMCVRKSS</sequence>
<dbReference type="Proteomes" id="UP000268321">
    <property type="component" value="Unassembled WGS sequence"/>
</dbReference>
<evidence type="ECO:0000313" key="5">
    <source>
        <dbReference type="EMBL" id="RKP29453.1"/>
    </source>
</evidence>